<protein>
    <recommendedName>
        <fullName evidence="4">Lipoprotein</fullName>
    </recommendedName>
</protein>
<feature type="transmembrane region" description="Helical" evidence="1">
    <location>
        <begin position="6"/>
        <end position="28"/>
    </location>
</feature>
<reference evidence="2 3" key="1">
    <citation type="journal article" date="2018" name="Nat. Biotechnol.">
        <title>A standardized bacterial taxonomy based on genome phylogeny substantially revises the tree of life.</title>
        <authorList>
            <person name="Parks D.H."/>
            <person name="Chuvochina M."/>
            <person name="Waite D.W."/>
            <person name="Rinke C."/>
            <person name="Skarshewski A."/>
            <person name="Chaumeil P.A."/>
            <person name="Hugenholtz P."/>
        </authorList>
    </citation>
    <scope>NUCLEOTIDE SEQUENCE [LARGE SCALE GENOMIC DNA]</scope>
    <source>
        <strain evidence="2">UBA8672</strain>
    </source>
</reference>
<dbReference type="PROSITE" id="PS51257">
    <property type="entry name" value="PROKAR_LIPOPROTEIN"/>
    <property type="match status" value="1"/>
</dbReference>
<keyword evidence="1" id="KW-0472">Membrane</keyword>
<keyword evidence="1" id="KW-0812">Transmembrane</keyword>
<comment type="caution">
    <text evidence="2">The sequence shown here is derived from an EMBL/GenBank/DDBJ whole genome shotgun (WGS) entry which is preliminary data.</text>
</comment>
<evidence type="ECO:0000313" key="2">
    <source>
        <dbReference type="EMBL" id="HCW93219.1"/>
    </source>
</evidence>
<dbReference type="EMBL" id="DPPF01000118">
    <property type="protein sequence ID" value="HCW93219.1"/>
    <property type="molecule type" value="Genomic_DNA"/>
</dbReference>
<organism evidence="2 3">
    <name type="scientific">Flexistipes sinusarabici</name>
    <dbReference type="NCBI Taxonomy" id="2352"/>
    <lineage>
        <taxon>Bacteria</taxon>
        <taxon>Pseudomonadati</taxon>
        <taxon>Deferribacterota</taxon>
        <taxon>Deferribacteres</taxon>
        <taxon>Deferribacterales</taxon>
        <taxon>Flexistipitaceae</taxon>
        <taxon>Flexistipes</taxon>
    </lineage>
</organism>
<gene>
    <name evidence="2" type="ORF">DHM44_06030</name>
</gene>
<dbReference type="Proteomes" id="UP000262325">
    <property type="component" value="Unassembled WGS sequence"/>
</dbReference>
<proteinExistence type="predicted"/>
<evidence type="ECO:0000256" key="1">
    <source>
        <dbReference type="SAM" id="Phobius"/>
    </source>
</evidence>
<evidence type="ECO:0008006" key="4">
    <source>
        <dbReference type="Google" id="ProtNLM"/>
    </source>
</evidence>
<name>A0A3D5QD61_FLESI</name>
<keyword evidence="1" id="KW-1133">Transmembrane helix</keyword>
<evidence type="ECO:0000313" key="3">
    <source>
        <dbReference type="Proteomes" id="UP000262325"/>
    </source>
</evidence>
<dbReference type="AlphaFoldDB" id="A0A3D5QD61"/>
<accession>A0A3D5QD61</accession>
<sequence length="150" mass="17560">MRTKFAAKFILIVLMGFMLSACHFSFGFKTDLSLRKKYEYSHKTDNLKFFYNVETIGNEKKIEMAVKNASNMYIANMALNINTQNTQQYFYIGNIKNLSRKTLEFTVPSKNDKLQLSYHYNLTSEDVFLNPSSQFQETNLVENQTILFLE</sequence>